<dbReference type="EMBL" id="AP023367">
    <property type="protein sequence ID" value="BCJ96047.1"/>
    <property type="molecule type" value="Genomic_DNA"/>
</dbReference>
<feature type="domain" description="DUF1980" evidence="1">
    <location>
        <begin position="178"/>
        <end position="309"/>
    </location>
</feature>
<dbReference type="InterPro" id="IPR052955">
    <property type="entry name" value="UPF0703_membrane_permease"/>
</dbReference>
<name>A0A6S6R7N2_9FIRM</name>
<organism evidence="2 3">
    <name type="scientific">Anaerocolumna cellulosilytica</name>
    <dbReference type="NCBI Taxonomy" id="433286"/>
    <lineage>
        <taxon>Bacteria</taxon>
        <taxon>Bacillati</taxon>
        <taxon>Bacillota</taxon>
        <taxon>Clostridia</taxon>
        <taxon>Lachnospirales</taxon>
        <taxon>Lachnospiraceae</taxon>
        <taxon>Anaerocolumna</taxon>
    </lineage>
</organism>
<dbReference type="InterPro" id="IPR048447">
    <property type="entry name" value="DUF1980_C"/>
</dbReference>
<dbReference type="PANTHER" id="PTHR40047:SF1">
    <property type="entry name" value="UPF0703 PROTEIN YCGQ"/>
    <property type="match status" value="1"/>
</dbReference>
<reference evidence="2 3" key="1">
    <citation type="journal article" date="2016" name="Int. J. Syst. Evol. Microbiol.">
        <title>Descriptions of Anaerotaenia torta gen. nov., sp. nov. and Anaerocolumna cellulosilytica gen. nov., sp. nov. isolated from a methanogenic reactor of cattle waste.</title>
        <authorList>
            <person name="Uek A."/>
            <person name="Ohtaki Y."/>
            <person name="Kaku N."/>
            <person name="Ueki K."/>
        </authorList>
    </citation>
    <scope>NUCLEOTIDE SEQUENCE [LARGE SCALE GENOMIC DNA]</scope>
    <source>
        <strain evidence="2 3">SN021</strain>
    </source>
</reference>
<evidence type="ECO:0000259" key="1">
    <source>
        <dbReference type="Pfam" id="PF21537"/>
    </source>
</evidence>
<protein>
    <recommendedName>
        <fullName evidence="1">DUF1980 domain-containing protein</fullName>
    </recommendedName>
</protein>
<proteinExistence type="predicted"/>
<dbReference type="NCBIfam" id="TIGR03943">
    <property type="entry name" value="TIGR03943 family putative permease subunit"/>
    <property type="match status" value="1"/>
</dbReference>
<sequence length="312" mass="35234">MRRKKNAEVIVQFIILIAMAVLLAMGMITGKVKYYVHPRYHWGIWLSIGVLFVFAFSVLGELKKARHNVNLKQYLIYVLPVFIVLLFPVQGVTQRVGNAQVNVFGGNQITGTAGYGKTDLALDEAPESNDNTGSFDSTESLNEYTEDTGEDVINTLEDSVSQDTSLYDTSDLQAVNTYDDMSEKYAGEVLDGATIIKDDYFASWYYDTFDYLEDFIGKRYQFTAQVFYLEGLRENQFLAGRYVMVCCAADVSGFGLICETDRIKELKEEEWIQVTGTIKEGTYNGSKVPVLTDVEITGIEAPADEYVYYNFY</sequence>
<dbReference type="KEGG" id="acel:acsn021_36160"/>
<evidence type="ECO:0000313" key="2">
    <source>
        <dbReference type="EMBL" id="BCJ96047.1"/>
    </source>
</evidence>
<dbReference type="Proteomes" id="UP000515561">
    <property type="component" value="Chromosome"/>
</dbReference>
<gene>
    <name evidence="2" type="ORF">acsn021_36160</name>
</gene>
<keyword evidence="3" id="KW-1185">Reference proteome</keyword>
<dbReference type="Pfam" id="PF21537">
    <property type="entry name" value="DUF1980_C"/>
    <property type="match status" value="1"/>
</dbReference>
<dbReference type="InterPro" id="IPR015402">
    <property type="entry name" value="DUF1980"/>
</dbReference>
<evidence type="ECO:0000313" key="3">
    <source>
        <dbReference type="Proteomes" id="UP000515561"/>
    </source>
</evidence>
<dbReference type="AlphaFoldDB" id="A0A6S6R7N2"/>
<accession>A0A6S6R7N2</accession>
<dbReference type="PANTHER" id="PTHR40047">
    <property type="entry name" value="UPF0703 PROTEIN YCGQ"/>
    <property type="match status" value="1"/>
</dbReference>
<dbReference type="RefSeq" id="WP_184091846.1">
    <property type="nucleotide sequence ID" value="NZ_AP023367.1"/>
</dbReference>